<proteinExistence type="predicted"/>
<accession>A0AAQ3WC97</accession>
<sequence length="149" mass="15931">VAIGREKINYAGNIGRLRGSAFHFSVPRGGSGGKNPWLGARSDSARRRPEPARLPSSRRPPVAGCLRGSACLAPGCQPPPVPDSRRPRPRPRPRPTAQGCRLPAAPRRPPDSQAPSRSRQPPGHAPAHRRPAPCAPARRSLPAGPFLRI</sequence>
<gene>
    <name evidence="2" type="ORF">U9M48_007858</name>
</gene>
<dbReference type="EMBL" id="CP144746">
    <property type="protein sequence ID" value="WVZ57478.1"/>
    <property type="molecule type" value="Genomic_DNA"/>
</dbReference>
<name>A0AAQ3WC97_PASNO</name>
<protein>
    <submittedName>
        <fullName evidence="2">Uncharacterized protein</fullName>
    </submittedName>
</protein>
<feature type="region of interest" description="Disordered" evidence="1">
    <location>
        <begin position="25"/>
        <end position="149"/>
    </location>
</feature>
<organism evidence="2 3">
    <name type="scientific">Paspalum notatum var. saurae</name>
    <dbReference type="NCBI Taxonomy" id="547442"/>
    <lineage>
        <taxon>Eukaryota</taxon>
        <taxon>Viridiplantae</taxon>
        <taxon>Streptophyta</taxon>
        <taxon>Embryophyta</taxon>
        <taxon>Tracheophyta</taxon>
        <taxon>Spermatophyta</taxon>
        <taxon>Magnoliopsida</taxon>
        <taxon>Liliopsida</taxon>
        <taxon>Poales</taxon>
        <taxon>Poaceae</taxon>
        <taxon>PACMAD clade</taxon>
        <taxon>Panicoideae</taxon>
        <taxon>Andropogonodae</taxon>
        <taxon>Paspaleae</taxon>
        <taxon>Paspalinae</taxon>
        <taxon>Paspalum</taxon>
    </lineage>
</organism>
<evidence type="ECO:0000313" key="3">
    <source>
        <dbReference type="Proteomes" id="UP001341281"/>
    </source>
</evidence>
<evidence type="ECO:0000313" key="2">
    <source>
        <dbReference type="EMBL" id="WVZ57478.1"/>
    </source>
</evidence>
<dbReference type="AlphaFoldDB" id="A0AAQ3WC97"/>
<dbReference type="Proteomes" id="UP001341281">
    <property type="component" value="Chromosome 02"/>
</dbReference>
<evidence type="ECO:0000256" key="1">
    <source>
        <dbReference type="SAM" id="MobiDB-lite"/>
    </source>
</evidence>
<keyword evidence="3" id="KW-1185">Reference proteome</keyword>
<reference evidence="2 3" key="1">
    <citation type="submission" date="2024-02" db="EMBL/GenBank/DDBJ databases">
        <title>High-quality chromosome-scale genome assembly of Pensacola bahiagrass (Paspalum notatum Flugge var. saurae).</title>
        <authorList>
            <person name="Vega J.M."/>
            <person name="Podio M."/>
            <person name="Orjuela J."/>
            <person name="Siena L.A."/>
            <person name="Pessino S.C."/>
            <person name="Combes M.C."/>
            <person name="Mariac C."/>
            <person name="Albertini E."/>
            <person name="Pupilli F."/>
            <person name="Ortiz J.P.A."/>
            <person name="Leblanc O."/>
        </authorList>
    </citation>
    <scope>NUCLEOTIDE SEQUENCE [LARGE SCALE GENOMIC DNA]</scope>
    <source>
        <strain evidence="2">R1</strain>
        <tissue evidence="2">Leaf</tissue>
    </source>
</reference>
<feature type="non-terminal residue" evidence="2">
    <location>
        <position position="1"/>
    </location>
</feature>